<dbReference type="InterPro" id="IPR010221">
    <property type="entry name" value="VCBS_dom"/>
</dbReference>
<dbReference type="Gene3D" id="2.60.40.10">
    <property type="entry name" value="Immunoglobulins"/>
    <property type="match status" value="1"/>
</dbReference>
<dbReference type="InterPro" id="IPR040853">
    <property type="entry name" value="RapA2_cadherin-like"/>
</dbReference>
<reference evidence="4" key="1">
    <citation type="submission" date="2016-11" db="EMBL/GenBank/DDBJ databases">
        <authorList>
            <person name="Varghese N."/>
            <person name="Submissions S."/>
        </authorList>
    </citation>
    <scope>NUCLEOTIDE SEQUENCE [LARGE SCALE GENOMIC DNA]</scope>
    <source>
        <strain evidence="4">DSM 22623</strain>
    </source>
</reference>
<evidence type="ECO:0000313" key="3">
    <source>
        <dbReference type="EMBL" id="SHJ72140.1"/>
    </source>
</evidence>
<organism evidence="3 4">
    <name type="scientific">Aquimarina spongiae</name>
    <dbReference type="NCBI Taxonomy" id="570521"/>
    <lineage>
        <taxon>Bacteria</taxon>
        <taxon>Pseudomonadati</taxon>
        <taxon>Bacteroidota</taxon>
        <taxon>Flavobacteriia</taxon>
        <taxon>Flavobacteriales</taxon>
        <taxon>Flavobacteriaceae</taxon>
        <taxon>Aquimarina</taxon>
    </lineage>
</organism>
<keyword evidence="4" id="KW-1185">Reference proteome</keyword>
<dbReference type="Proteomes" id="UP000184432">
    <property type="component" value="Unassembled WGS sequence"/>
</dbReference>
<dbReference type="InterPro" id="IPR028974">
    <property type="entry name" value="TSP_type-3_rpt"/>
</dbReference>
<sequence length="1131" mass="118265">MHRLNTSFLLVLCLFKSFVFVAQDDRTNLALELYENFHLQDQLFSTNGNELFLKNIDQEQQVLPSFSLAKSTFSTKSPLDPPTLDLDEITPGDDYEFFLEPTTGNVFRTTRGNVAITSDTGTISSATITVTGNIDANELFAIPADAGGFDIYFFTANNTNTYNRAGGLVIQVAQTGTSFTITETSNTPIPNAILEDFLEIILYGDLNSPYTEGLRTLDFTLNDTTGGSTTSQTLIHVVVAPDAVDDANSVNANSVTPITGNVLTNDTDNTTGGDVLSVSEINVFPSAVGTTYNTLYGSITVQSDGSYSYLVDTSSPAVAGLTSSTSLDDIIAYTVEDSSGAFDYGILTITINGVDDPPVAVDDNNSVSVGVVNTATGNVIDGDGSSGQDLLDRPLSRLIWENEFTNGAAVGGQTRTIDGVNVDFTSLDPSGAGNAFNQTSQNTLTNGGHTGYLLFNIDPATNPVSDTQLIIDFDQEVFNVGFLVTDIDYSQGTIWQDQVTIQGFSGGSPTPVNYNFIRTGGIVEAGSDTFYGTGTAVEEDATGNINIAFQAPIDQLVISYNYGPNVTDADPGGQIAGVSDIFWQGDNVVVVSEVNGVAANVGNSIPTMYGFLTINSDGSYTYVLDQNNPAVMALAAGATLIDTTPYTLRDGALNTDSANLIITIVGTLDTDGDDIPDEVDLDDDNDGITDTLENDLGVDPSADADNDGILNFEDADNNGSGGAPTCTDGNTDGICDDLDTTFDRDQDGVPNHLDLDSDNDGIYDAVEAGHNQTQVNGVVSGAVGTDGIPDAVQGVGNENSGTINYTLTDSDTDNDDNFLELDSDNDGCNDVIEAGFTDNDNNGFLGNGTFGSGLTVDSNGVVTSGSDGYTGTNSDVVTPGTAPSITTQPTNSAICPNTNTTFSVVTSNADTYQWQLFNGSSWDDLTNSGIHSTVTTTTLTITNAPVGADGNRYRLIASSSTYLCTVATSNEVELTVEDVTDPTASNPSPITAQCAAPTPDVTVVTDEADNCGTPTVAFVSDVSDGNSNPEVITRTYSVTDAAGNSINVTQTITINDTTDPTASNPSPITAQCAAPTPDITVVTDEADNCGTPTVAFVSDVSDGNSNPEVITRTYSVTDAAGNSINVTQTIT</sequence>
<feature type="non-terminal residue" evidence="3">
    <location>
        <position position="1131"/>
    </location>
</feature>
<evidence type="ECO:0000313" key="4">
    <source>
        <dbReference type="Proteomes" id="UP000184432"/>
    </source>
</evidence>
<dbReference type="EMBL" id="FQYP01000020">
    <property type="protein sequence ID" value="SHJ72140.1"/>
    <property type="molecule type" value="Genomic_DNA"/>
</dbReference>
<dbReference type="SUPFAM" id="SSF103647">
    <property type="entry name" value="TSP type-3 repeat"/>
    <property type="match status" value="1"/>
</dbReference>
<dbReference type="NCBIfam" id="TIGR01965">
    <property type="entry name" value="VCBS_repeat"/>
    <property type="match status" value="2"/>
</dbReference>
<dbReference type="GO" id="GO:0005509">
    <property type="term" value="F:calcium ion binding"/>
    <property type="evidence" value="ECO:0007669"/>
    <property type="project" value="InterPro"/>
</dbReference>
<dbReference type="RefSeq" id="WP_211483337.1">
    <property type="nucleotide sequence ID" value="NZ_FQYP01000020.1"/>
</dbReference>
<protein>
    <submittedName>
        <fullName evidence="3">VCBS repeat-containing protein</fullName>
    </submittedName>
</protein>
<accession>A0A1M6LLX0</accession>
<name>A0A1M6LLX0_9FLAO</name>
<dbReference type="InterPro" id="IPR013783">
    <property type="entry name" value="Ig-like_fold"/>
</dbReference>
<feature type="chain" id="PRO_5012545238" evidence="1">
    <location>
        <begin position="23"/>
        <end position="1131"/>
    </location>
</feature>
<dbReference type="STRING" id="570521.SAMN04488508_1201"/>
<dbReference type="AlphaFoldDB" id="A0A1M6LLX0"/>
<feature type="domain" description="RapA2 cadherin-like" evidence="2">
    <location>
        <begin position="237"/>
        <end position="309"/>
    </location>
</feature>
<gene>
    <name evidence="3" type="ORF">SAMN04488508_1201</name>
</gene>
<keyword evidence="1" id="KW-0732">Signal</keyword>
<evidence type="ECO:0000259" key="2">
    <source>
        <dbReference type="Pfam" id="PF17803"/>
    </source>
</evidence>
<feature type="signal peptide" evidence="1">
    <location>
        <begin position="1"/>
        <end position="22"/>
    </location>
</feature>
<dbReference type="Pfam" id="PF17803">
    <property type="entry name" value="Cadherin_4"/>
    <property type="match status" value="1"/>
</dbReference>
<proteinExistence type="predicted"/>
<evidence type="ECO:0000256" key="1">
    <source>
        <dbReference type="SAM" id="SignalP"/>
    </source>
</evidence>